<dbReference type="InterPro" id="IPR029063">
    <property type="entry name" value="SAM-dependent_MTases_sf"/>
</dbReference>
<dbReference type="EMBL" id="LAZR01001558">
    <property type="protein sequence ID" value="KKN42758.1"/>
    <property type="molecule type" value="Genomic_DNA"/>
</dbReference>
<reference evidence="1" key="1">
    <citation type="journal article" date="2015" name="Nature">
        <title>Complex archaea that bridge the gap between prokaryotes and eukaryotes.</title>
        <authorList>
            <person name="Spang A."/>
            <person name="Saw J.H."/>
            <person name="Jorgensen S.L."/>
            <person name="Zaremba-Niedzwiedzka K."/>
            <person name="Martijn J."/>
            <person name="Lind A.E."/>
            <person name="van Eijk R."/>
            <person name="Schleper C."/>
            <person name="Guy L."/>
            <person name="Ettema T.J."/>
        </authorList>
    </citation>
    <scope>NUCLEOTIDE SEQUENCE</scope>
</reference>
<name>A0A0F9TMV7_9ZZZZ</name>
<comment type="caution">
    <text evidence="1">The sequence shown here is derived from an EMBL/GenBank/DDBJ whole genome shotgun (WGS) entry which is preliminary data.</text>
</comment>
<organism evidence="1">
    <name type="scientific">marine sediment metagenome</name>
    <dbReference type="NCBI Taxonomy" id="412755"/>
    <lineage>
        <taxon>unclassified sequences</taxon>
        <taxon>metagenomes</taxon>
        <taxon>ecological metagenomes</taxon>
    </lineage>
</organism>
<sequence>MNRGKYSKELSDLSNLTYSEFKNTMETTISKFDRSFKTRGKIAIIISNKRDNGTLINIEQDINNLFQKYYTLRHKIIVPYHNTYEQTYKRAEKWSKRDFLLIGHRTLFIY</sequence>
<protein>
    <submittedName>
        <fullName evidence="1">Uncharacterized protein</fullName>
    </submittedName>
</protein>
<evidence type="ECO:0000313" key="1">
    <source>
        <dbReference type="EMBL" id="KKN42758.1"/>
    </source>
</evidence>
<proteinExistence type="predicted"/>
<accession>A0A0F9TMV7</accession>
<dbReference type="Gene3D" id="3.40.50.150">
    <property type="entry name" value="Vaccinia Virus protein VP39"/>
    <property type="match status" value="1"/>
</dbReference>
<gene>
    <name evidence="1" type="ORF">LCGC14_0710010</name>
</gene>
<dbReference type="AlphaFoldDB" id="A0A0F9TMV7"/>